<gene>
    <name evidence="1" type="ORF">SK128_023293</name>
</gene>
<accession>A0AAN8X0J2</accession>
<feature type="non-terminal residue" evidence="1">
    <location>
        <position position="1"/>
    </location>
</feature>
<protein>
    <submittedName>
        <fullName evidence="1">Uncharacterized protein</fullName>
    </submittedName>
</protein>
<reference evidence="1 2" key="1">
    <citation type="submission" date="2023-11" db="EMBL/GenBank/DDBJ databases">
        <title>Halocaridina rubra genome assembly.</title>
        <authorList>
            <person name="Smith C."/>
        </authorList>
    </citation>
    <scope>NUCLEOTIDE SEQUENCE [LARGE SCALE GENOMIC DNA]</scope>
    <source>
        <strain evidence="1">EP-1</strain>
        <tissue evidence="1">Whole</tissue>
    </source>
</reference>
<evidence type="ECO:0000313" key="2">
    <source>
        <dbReference type="Proteomes" id="UP001381693"/>
    </source>
</evidence>
<dbReference type="EMBL" id="JAXCGZ010010717">
    <property type="protein sequence ID" value="KAK7075432.1"/>
    <property type="molecule type" value="Genomic_DNA"/>
</dbReference>
<proteinExistence type="predicted"/>
<keyword evidence="2" id="KW-1185">Reference proteome</keyword>
<comment type="caution">
    <text evidence="1">The sequence shown here is derived from an EMBL/GenBank/DDBJ whole genome shotgun (WGS) entry which is preliminary data.</text>
</comment>
<organism evidence="1 2">
    <name type="scientific">Halocaridina rubra</name>
    <name type="common">Hawaiian red shrimp</name>
    <dbReference type="NCBI Taxonomy" id="373956"/>
    <lineage>
        <taxon>Eukaryota</taxon>
        <taxon>Metazoa</taxon>
        <taxon>Ecdysozoa</taxon>
        <taxon>Arthropoda</taxon>
        <taxon>Crustacea</taxon>
        <taxon>Multicrustacea</taxon>
        <taxon>Malacostraca</taxon>
        <taxon>Eumalacostraca</taxon>
        <taxon>Eucarida</taxon>
        <taxon>Decapoda</taxon>
        <taxon>Pleocyemata</taxon>
        <taxon>Caridea</taxon>
        <taxon>Atyoidea</taxon>
        <taxon>Atyidae</taxon>
        <taxon>Halocaridina</taxon>
    </lineage>
</organism>
<name>A0AAN8X0J2_HALRR</name>
<dbReference type="AlphaFoldDB" id="A0AAN8X0J2"/>
<evidence type="ECO:0000313" key="1">
    <source>
        <dbReference type="EMBL" id="KAK7075432.1"/>
    </source>
</evidence>
<dbReference type="Proteomes" id="UP001381693">
    <property type="component" value="Unassembled WGS sequence"/>
</dbReference>
<sequence length="123" mass="13909">ANHRVLEAKTWIYILARCVRIISVGLDRFGGCTLPLKHCINRNVYVLLKKGAIWHPRIRRGLSIRVRTTRALIANTRGPIAVPYGALLSRRRPTDAFHSLLRISRRYVKRFGGAGLLSLAPTK</sequence>